<evidence type="ECO:0000313" key="3">
    <source>
        <dbReference type="EMBL" id="OJD34121.1"/>
    </source>
</evidence>
<dbReference type="InterPro" id="IPR018712">
    <property type="entry name" value="Tle1-like_cat"/>
</dbReference>
<dbReference type="EMBL" id="MNUE01000025">
    <property type="protein sequence ID" value="OJD34121.1"/>
    <property type="molecule type" value="Genomic_DNA"/>
</dbReference>
<feature type="domain" description="T6SS Phospholipase effector Tle1-like catalytic" evidence="2">
    <location>
        <begin position="7"/>
        <end position="316"/>
    </location>
</feature>
<dbReference type="STRING" id="236234.A0A1J9R0J7"/>
<dbReference type="OrthoDB" id="3057168at2759"/>
<keyword evidence="4" id="KW-1185">Reference proteome</keyword>
<evidence type="ECO:0000256" key="1">
    <source>
        <dbReference type="SAM" id="MobiDB-lite"/>
    </source>
</evidence>
<dbReference type="Proteomes" id="UP000183809">
    <property type="component" value="Unassembled WGS sequence"/>
</dbReference>
<gene>
    <name evidence="3" type="ORF">BKCO1_2500062</name>
</gene>
<evidence type="ECO:0000313" key="4">
    <source>
        <dbReference type="Proteomes" id="UP000183809"/>
    </source>
</evidence>
<sequence length="737" mass="84251">MPGTQKKRLIVCCDGTWQASDKTYGTSPSNIAKLSRMIAREDGNIPQVVYYQSGVGTGSWGLMDIGIAGSVGIGLSENVSSAYHYLSTNFNDGQSANDEIFIFGFSRGAYTARALSGLVTEMGLLKPQYLDKFPRAFEIYKRLSSKAANRTDNFLKWKDYFVGGLSASDRNFWHDLTNKKMYRDVKVKVVGVWDTVGALGIPESFLSTMLPGFNKRFQFHSTGLNIKIENAFQALALDEHRGAFPPTLWYLPKYLLRRADCPNLKQCWFPGYHESIGGGGVKVQSMLSDWFPHIMNWIMPDTSQIHEVTLAWMCDQVNGLLKFDDDAVRDMLLRNGEARGDWAACKETDMLKYLKVFNLNSFGGSRTRTPGRYFEEQTNETIHPSVYFRTSEVKRLHYSARPLRERFVWAYCAWLPQFHVNFATPVWALGTVFRFLGTVLFYLGAPVRAFTPSLWEVAVDLWDMGGDLVHMAAATVAHLGRLAQMFPFAFCYLDEPLWRWQQRSTDPDKPDGASWVRRNVPCSVFLQNGQEEVRIQEWVVRASPDHKFNFEKDVMPEKVWDRLGARNRKSIRHAEKSPDYRMQFWTRTDWEHRDDQPKLSHGPVHQQVTIPHPIHALHDTIHHAFGDARRVHETAHRIDESVHDNLQSLPHRIQDALDNKTDLIHNRLHGVEGAVLGAVDKAHDGVEGFHDRAHKRLDDLHDQHEQARLDKKNKKHLDKKGRDMDDGLHYGGAVQGV</sequence>
<organism evidence="3 4">
    <name type="scientific">Diplodia corticola</name>
    <dbReference type="NCBI Taxonomy" id="236234"/>
    <lineage>
        <taxon>Eukaryota</taxon>
        <taxon>Fungi</taxon>
        <taxon>Dikarya</taxon>
        <taxon>Ascomycota</taxon>
        <taxon>Pezizomycotina</taxon>
        <taxon>Dothideomycetes</taxon>
        <taxon>Dothideomycetes incertae sedis</taxon>
        <taxon>Botryosphaeriales</taxon>
        <taxon>Botryosphaeriaceae</taxon>
        <taxon>Diplodia</taxon>
    </lineage>
</organism>
<evidence type="ECO:0000259" key="2">
    <source>
        <dbReference type="Pfam" id="PF09994"/>
    </source>
</evidence>
<dbReference type="RefSeq" id="XP_020130381.1">
    <property type="nucleotide sequence ID" value="XM_020273313.1"/>
</dbReference>
<reference evidence="3 4" key="1">
    <citation type="submission" date="2016-10" db="EMBL/GenBank/DDBJ databases">
        <title>Proteomics and genomics reveal pathogen-plant mechanisms compatible with a hemibiotrophic lifestyle of Diplodia corticola.</title>
        <authorList>
            <person name="Fernandes I."/>
            <person name="De Jonge R."/>
            <person name="Van De Peer Y."/>
            <person name="Devreese B."/>
            <person name="Alves A."/>
            <person name="Esteves A.C."/>
        </authorList>
    </citation>
    <scope>NUCLEOTIDE SEQUENCE [LARGE SCALE GENOMIC DNA]</scope>
    <source>
        <strain evidence="3 4">CBS 112549</strain>
    </source>
</reference>
<accession>A0A1J9R0J7</accession>
<dbReference type="GeneID" id="31013573"/>
<dbReference type="Pfam" id="PF09994">
    <property type="entry name" value="T6SS_Tle1-like_cat"/>
    <property type="match status" value="1"/>
</dbReference>
<dbReference type="AlphaFoldDB" id="A0A1J9R0J7"/>
<comment type="caution">
    <text evidence="3">The sequence shown here is derived from an EMBL/GenBank/DDBJ whole genome shotgun (WGS) entry which is preliminary data.</text>
</comment>
<proteinExistence type="predicted"/>
<dbReference type="PANTHER" id="PTHR33840:SF1">
    <property type="entry name" value="TLE1 PHOSPHOLIPASE DOMAIN-CONTAINING PROTEIN"/>
    <property type="match status" value="1"/>
</dbReference>
<dbReference type="PANTHER" id="PTHR33840">
    <property type="match status" value="1"/>
</dbReference>
<feature type="region of interest" description="Disordered" evidence="1">
    <location>
        <begin position="706"/>
        <end position="737"/>
    </location>
</feature>
<protein>
    <submittedName>
        <fullName evidence="3">Peptidoglycan binding domain containing protein</fullName>
    </submittedName>
</protein>
<name>A0A1J9R0J7_9PEZI</name>